<sequence length="262" mass="29567">MWVFDPTARRQLSHLSHEKSKKLKSTDSKILELLLHNQGAVVSKECILQEVWGERIVSASSITQSIAQIRLALGDNGKEQRYIKTFPKQGYMLVVGGVMFSQPNLRAGESNFTADDSENSNKNKQQPESTLLKAVNPPSLYMLIQGVITVCLSIGVISISYWLITIYFNSLSISTKRWVSAEIAGISYYYEFSPSGTKLLESISGIYQSNISKIFLSKNPEQIYVSCIYKTEKFSEIRSANLSFSHQYTTQNIKEAIREHCQ</sequence>
<dbReference type="InterPro" id="IPR016032">
    <property type="entry name" value="Sig_transdc_resp-reg_C-effctor"/>
</dbReference>
<dbReference type="KEGG" id="vau:VANGNB10_cI1467c"/>
<evidence type="ECO:0000256" key="4">
    <source>
        <dbReference type="SAM" id="Phobius"/>
    </source>
</evidence>
<dbReference type="GO" id="GO:0003677">
    <property type="term" value="F:DNA binding"/>
    <property type="evidence" value="ECO:0007669"/>
    <property type="project" value="UniProtKB-UniRule"/>
</dbReference>
<evidence type="ECO:0000259" key="5">
    <source>
        <dbReference type="PROSITE" id="PS51755"/>
    </source>
</evidence>
<feature type="transmembrane region" description="Helical" evidence="4">
    <location>
        <begin position="140"/>
        <end position="168"/>
    </location>
</feature>
<evidence type="ECO:0000313" key="7">
    <source>
        <dbReference type="EMBL" id="MBF4273959.1"/>
    </source>
</evidence>
<dbReference type="CDD" id="cd00383">
    <property type="entry name" value="trans_reg_C"/>
    <property type="match status" value="1"/>
</dbReference>
<keyword evidence="4" id="KW-0472">Membrane</keyword>
<keyword evidence="4" id="KW-1133">Transmembrane helix</keyword>
<protein>
    <submittedName>
        <fullName evidence="7">Transcriptional regulator</fullName>
    </submittedName>
</protein>
<dbReference type="GO" id="GO:0000160">
    <property type="term" value="P:phosphorelay signal transduction system"/>
    <property type="evidence" value="ECO:0007669"/>
    <property type="project" value="InterPro"/>
</dbReference>
<feature type="DNA-binding region" description="OmpR/PhoB-type" evidence="2">
    <location>
        <begin position="1"/>
        <end position="95"/>
    </location>
</feature>
<evidence type="ECO:0000313" key="8">
    <source>
        <dbReference type="EMBL" id="MBF4436117.1"/>
    </source>
</evidence>
<dbReference type="Gene3D" id="1.10.10.10">
    <property type="entry name" value="Winged helix-like DNA-binding domain superfamily/Winged helix DNA-binding domain"/>
    <property type="match status" value="1"/>
</dbReference>
<dbReference type="InterPro" id="IPR001867">
    <property type="entry name" value="OmpR/PhoB-type_DNA-bd"/>
</dbReference>
<name>A0A1Y0NYM6_VIBAN</name>
<keyword evidence="1 2" id="KW-0238">DNA-binding</keyword>
<dbReference type="GO" id="GO:0006355">
    <property type="term" value="P:regulation of DNA-templated transcription"/>
    <property type="evidence" value="ECO:0007669"/>
    <property type="project" value="InterPro"/>
</dbReference>
<dbReference type="Pfam" id="PF00486">
    <property type="entry name" value="Trans_reg_C"/>
    <property type="match status" value="1"/>
</dbReference>
<reference evidence="7 10" key="2">
    <citation type="journal article" date="2021" name="PeerJ">
        <title>Analysis of 44 Vibrio anguillarum genomes reveals high genetic diversity.</title>
        <authorList>
            <person name="Hansen M.J."/>
            <person name="Dalsgaard I."/>
        </authorList>
    </citation>
    <scope>NUCLEOTIDE SEQUENCE [LARGE SCALE GENOMIC DNA]</scope>
    <source>
        <strain evidence="7 10">17-16730-2A</strain>
        <strain evidence="8">850617-1/1</strain>
    </source>
</reference>
<dbReference type="PROSITE" id="PS51755">
    <property type="entry name" value="OMPR_PHOB"/>
    <property type="match status" value="1"/>
</dbReference>
<dbReference type="Proteomes" id="UP000722957">
    <property type="component" value="Unassembled WGS sequence"/>
</dbReference>
<dbReference type="EMBL" id="RDOM01000078">
    <property type="protein sequence ID" value="MBF4273959.1"/>
    <property type="molecule type" value="Genomic_DNA"/>
</dbReference>
<dbReference type="EMBL" id="SCLC01000036">
    <property type="protein sequence ID" value="MBF4436117.1"/>
    <property type="molecule type" value="Genomic_DNA"/>
</dbReference>
<feature type="region of interest" description="Disordered" evidence="3">
    <location>
        <begin position="110"/>
        <end position="129"/>
    </location>
</feature>
<dbReference type="SUPFAM" id="SSF46894">
    <property type="entry name" value="C-terminal effector domain of the bipartite response regulators"/>
    <property type="match status" value="1"/>
</dbReference>
<dbReference type="SMART" id="SM00862">
    <property type="entry name" value="Trans_reg_C"/>
    <property type="match status" value="1"/>
</dbReference>
<evidence type="ECO:0000313" key="6">
    <source>
        <dbReference type="EMBL" id="AZS23740.1"/>
    </source>
</evidence>
<dbReference type="RefSeq" id="WP_013856703.1">
    <property type="nucleotide sequence ID" value="NZ_CP020534.1"/>
</dbReference>
<evidence type="ECO:0000256" key="1">
    <source>
        <dbReference type="ARBA" id="ARBA00023125"/>
    </source>
</evidence>
<dbReference type="AlphaFoldDB" id="A0A1Y0NYM6"/>
<dbReference type="Proteomes" id="UP000256923">
    <property type="component" value="Chromosome 1"/>
</dbReference>
<evidence type="ECO:0000256" key="3">
    <source>
        <dbReference type="SAM" id="MobiDB-lite"/>
    </source>
</evidence>
<feature type="domain" description="OmpR/PhoB-type" evidence="5">
    <location>
        <begin position="1"/>
        <end position="95"/>
    </location>
</feature>
<keyword evidence="4" id="KW-0812">Transmembrane</keyword>
<evidence type="ECO:0000256" key="2">
    <source>
        <dbReference type="PROSITE-ProRule" id="PRU01091"/>
    </source>
</evidence>
<reference evidence="6 9" key="1">
    <citation type="submission" date="2018-12" db="EMBL/GenBank/DDBJ databases">
        <title>Characterization and Draft Genome of Vibrio anguillarum J360 Marine Pathogen Isolated from an Outbreak in Lumpfish (Cyclopterus lumpus).</title>
        <authorList>
            <person name="Vasquez J.I."/>
            <person name="Cao T."/>
            <person name="Chakraborty S."/>
            <person name="Gnanagobal H."/>
            <person name="Wescot J."/>
            <person name="Boyce D."/>
            <person name="Santander J."/>
        </authorList>
    </citation>
    <scope>NUCLEOTIDE SEQUENCE [LARGE SCALE GENOMIC DNA]</scope>
    <source>
        <strain evidence="6 9">J360</strain>
    </source>
</reference>
<proteinExistence type="predicted"/>
<dbReference type="OMA" id="ERIEWGQ"/>
<accession>A0A1Y0NYM6</accession>
<dbReference type="InterPro" id="IPR036388">
    <property type="entry name" value="WH-like_DNA-bd_sf"/>
</dbReference>
<dbReference type="EMBL" id="CP034672">
    <property type="protein sequence ID" value="AZS23740.1"/>
    <property type="molecule type" value="Genomic_DNA"/>
</dbReference>
<evidence type="ECO:0000313" key="9">
    <source>
        <dbReference type="Proteomes" id="UP000256923"/>
    </source>
</evidence>
<evidence type="ECO:0000313" key="10">
    <source>
        <dbReference type="Proteomes" id="UP000722957"/>
    </source>
</evidence>
<organism evidence="7 10">
    <name type="scientific">Vibrio anguillarum</name>
    <name type="common">Listonella anguillarum</name>
    <dbReference type="NCBI Taxonomy" id="55601"/>
    <lineage>
        <taxon>Bacteria</taxon>
        <taxon>Pseudomonadati</taxon>
        <taxon>Pseudomonadota</taxon>
        <taxon>Gammaproteobacteria</taxon>
        <taxon>Vibrionales</taxon>
        <taxon>Vibrionaceae</taxon>
        <taxon>Vibrio</taxon>
    </lineage>
</organism>
<gene>
    <name evidence="6" type="ORF">DYL72_00855</name>
    <name evidence="7" type="ORF">EAY07_18425</name>
    <name evidence="8" type="ORF">ERJ77_16605</name>
</gene>
<dbReference type="Proteomes" id="UP000786185">
    <property type="component" value="Unassembled WGS sequence"/>
</dbReference>